<accession>A0A135THM1</accession>
<gene>
    <name evidence="1" type="ORF">CSAL01_07020</name>
</gene>
<reference evidence="1 2" key="1">
    <citation type="submission" date="2014-02" db="EMBL/GenBank/DDBJ databases">
        <title>The genome sequence of Colletotrichum salicis CBS 607.94.</title>
        <authorList>
            <person name="Baroncelli R."/>
            <person name="Thon M.R."/>
        </authorList>
    </citation>
    <scope>NUCLEOTIDE SEQUENCE [LARGE SCALE GENOMIC DNA]</scope>
    <source>
        <strain evidence="1 2">CBS 607.94</strain>
    </source>
</reference>
<keyword evidence="2" id="KW-1185">Reference proteome</keyword>
<organism evidence="1 2">
    <name type="scientific">Colletotrichum salicis</name>
    <dbReference type="NCBI Taxonomy" id="1209931"/>
    <lineage>
        <taxon>Eukaryota</taxon>
        <taxon>Fungi</taxon>
        <taxon>Dikarya</taxon>
        <taxon>Ascomycota</taxon>
        <taxon>Pezizomycotina</taxon>
        <taxon>Sordariomycetes</taxon>
        <taxon>Hypocreomycetidae</taxon>
        <taxon>Glomerellales</taxon>
        <taxon>Glomerellaceae</taxon>
        <taxon>Colletotrichum</taxon>
        <taxon>Colletotrichum acutatum species complex</taxon>
    </lineage>
</organism>
<dbReference type="Proteomes" id="UP000070121">
    <property type="component" value="Unassembled WGS sequence"/>
</dbReference>
<evidence type="ECO:0000313" key="1">
    <source>
        <dbReference type="EMBL" id="KXH47660.1"/>
    </source>
</evidence>
<protein>
    <submittedName>
        <fullName evidence="1">Uncharacterized protein</fullName>
    </submittedName>
</protein>
<proteinExistence type="predicted"/>
<evidence type="ECO:0000313" key="2">
    <source>
        <dbReference type="Proteomes" id="UP000070121"/>
    </source>
</evidence>
<dbReference type="EMBL" id="JFFI01001967">
    <property type="protein sequence ID" value="KXH47660.1"/>
    <property type="molecule type" value="Genomic_DNA"/>
</dbReference>
<dbReference type="AlphaFoldDB" id="A0A135THM1"/>
<name>A0A135THM1_9PEZI</name>
<comment type="caution">
    <text evidence="1">The sequence shown here is derived from an EMBL/GenBank/DDBJ whole genome shotgun (WGS) entry which is preliminary data.</text>
</comment>
<sequence length="232" mass="25272">MTTAAVLRAGVDDCLIEGFTPCEQTKLVACCPPENNQTGRETNVGQARGSLKHVRLSEKTQATAFDTAPSAAPKDGLWKKICCWTFMLVSATLFLSLWDQAVVSLLDTGQSAVNTGCRGHRGLAERLTIKRKDTTVTGNDGRQRAAWNFGSRLRVKQRLPPRLRASISAQKRLVSVIGSASMTGGAMRTYTDICALLSCWLAVDRPVEITQAYLESLTLFLEVDSSHLISLV</sequence>